<keyword evidence="3" id="KW-1185">Reference proteome</keyword>
<dbReference type="InterPro" id="IPR051783">
    <property type="entry name" value="NAD(P)-dependent_oxidoreduct"/>
</dbReference>
<accession>A0A2K9HE41</accession>
<dbReference type="STRING" id="1423720.FC67_GL000197"/>
<gene>
    <name evidence="2" type="ORF">LA20249_00755</name>
</gene>
<name>A0A2K9HE41_9LACO</name>
<proteinExistence type="predicted"/>
<dbReference type="PANTHER" id="PTHR48079">
    <property type="entry name" value="PROTEIN YEEZ"/>
    <property type="match status" value="1"/>
</dbReference>
<dbReference type="Proteomes" id="UP000234653">
    <property type="component" value="Chromosome"/>
</dbReference>
<dbReference type="Gene3D" id="3.40.50.720">
    <property type="entry name" value="NAD(P)-binding Rossmann-like Domain"/>
    <property type="match status" value="1"/>
</dbReference>
<dbReference type="GO" id="GO:0004029">
    <property type="term" value="F:aldehyde dehydrogenase (NAD+) activity"/>
    <property type="evidence" value="ECO:0007669"/>
    <property type="project" value="TreeGrafter"/>
</dbReference>
<organism evidence="2 3">
    <name type="scientific">Companilactobacillus alimentarius DSM 20249</name>
    <dbReference type="NCBI Taxonomy" id="1423720"/>
    <lineage>
        <taxon>Bacteria</taxon>
        <taxon>Bacillati</taxon>
        <taxon>Bacillota</taxon>
        <taxon>Bacilli</taxon>
        <taxon>Lactobacillales</taxon>
        <taxon>Lactobacillaceae</taxon>
        <taxon>Companilactobacillus</taxon>
    </lineage>
</organism>
<dbReference type="RefSeq" id="WP_057737859.1">
    <property type="nucleotide sequence ID" value="NZ_AZDQ01000007.1"/>
</dbReference>
<sequence length="334" mass="37658">MKKTDKIVILGITGYMGAWLAKDLTAAGYQNIYGSYTNSKKATVLKSTLPNLNLVDINVLTDTEKLNALMFNTKWIFNNTAAFTGQKKDTTDFIVTKTLMANNVMQAIKQAKTIEKIVHLGSVGTIGSGHLNPQVTEYDESDYSAIDPDNIWGVMKLAEERTITQWCQNLNINYVIVHPTNVIGPSFLPWNHDMIPAYLKDGGFLIDSQMDSVDVRDIANLELTLMNDTQVNNLRILGKGFSMMYSQLVNIVSEHLTDQQIQILFGNMTHIIDQKTALNILQNTKDSNFYKENINKINNTLNIHTKYPKAYKYQYTDAKETVVAALDKMLQDLN</sequence>
<dbReference type="EMBL" id="CP018867">
    <property type="protein sequence ID" value="AUI70820.1"/>
    <property type="molecule type" value="Genomic_DNA"/>
</dbReference>
<evidence type="ECO:0000313" key="2">
    <source>
        <dbReference type="EMBL" id="AUI70820.1"/>
    </source>
</evidence>
<evidence type="ECO:0000313" key="3">
    <source>
        <dbReference type="Proteomes" id="UP000234653"/>
    </source>
</evidence>
<dbReference type="SUPFAM" id="SSF51735">
    <property type="entry name" value="NAD(P)-binding Rossmann-fold domains"/>
    <property type="match status" value="1"/>
</dbReference>
<dbReference type="AlphaFoldDB" id="A0A2K9HE41"/>
<feature type="domain" description="NAD-dependent epimerase/dehydratase" evidence="1">
    <location>
        <begin position="7"/>
        <end position="227"/>
    </location>
</feature>
<evidence type="ECO:0000259" key="1">
    <source>
        <dbReference type="Pfam" id="PF01370"/>
    </source>
</evidence>
<dbReference type="PANTHER" id="PTHR48079:SF6">
    <property type="entry name" value="NAD(P)-BINDING DOMAIN-CONTAINING PROTEIN-RELATED"/>
    <property type="match status" value="1"/>
</dbReference>
<dbReference type="InterPro" id="IPR036291">
    <property type="entry name" value="NAD(P)-bd_dom_sf"/>
</dbReference>
<reference evidence="2 3" key="1">
    <citation type="submission" date="2016-12" db="EMBL/GenBank/DDBJ databases">
        <title>The whole genome sequencing and assembly of Lactobacillus alimentarius DSM 20249T strain.</title>
        <authorList>
            <person name="Lee Y.-J."/>
            <person name="Yi H."/>
            <person name="Bahn Y.-S."/>
            <person name="Kim J.F."/>
            <person name="Lee D.-W."/>
        </authorList>
    </citation>
    <scope>NUCLEOTIDE SEQUENCE [LARGE SCALE GENOMIC DNA]</scope>
    <source>
        <strain evidence="2 3">DSM 20249</strain>
    </source>
</reference>
<dbReference type="Pfam" id="PF01370">
    <property type="entry name" value="Epimerase"/>
    <property type="match status" value="1"/>
</dbReference>
<dbReference type="GO" id="GO:0005737">
    <property type="term" value="C:cytoplasm"/>
    <property type="evidence" value="ECO:0007669"/>
    <property type="project" value="TreeGrafter"/>
</dbReference>
<protein>
    <recommendedName>
        <fullName evidence="1">NAD-dependent epimerase/dehydratase domain-containing protein</fullName>
    </recommendedName>
</protein>
<dbReference type="KEGG" id="lali:LA20249_00755"/>
<dbReference type="InterPro" id="IPR001509">
    <property type="entry name" value="Epimerase_deHydtase"/>
</dbReference>